<feature type="repeat" description="RCC1" evidence="2">
    <location>
        <begin position="89"/>
        <end position="140"/>
    </location>
</feature>
<protein>
    <recommendedName>
        <fullName evidence="3">IPT/TIG domain-containing protein</fullName>
    </recommendedName>
</protein>
<evidence type="ECO:0000256" key="2">
    <source>
        <dbReference type="PROSITE-ProRule" id="PRU00235"/>
    </source>
</evidence>
<feature type="repeat" description="RCC1" evidence="2">
    <location>
        <begin position="194"/>
        <end position="245"/>
    </location>
</feature>
<dbReference type="PANTHER" id="PTHR22872:SF2">
    <property type="entry name" value="INHIBITOR OF BRUTON TYROSINE KINASE"/>
    <property type="match status" value="1"/>
</dbReference>
<dbReference type="Proteomes" id="UP001162131">
    <property type="component" value="Unassembled WGS sequence"/>
</dbReference>
<dbReference type="InterPro" id="IPR058923">
    <property type="entry name" value="RCC1-like_dom"/>
</dbReference>
<organism evidence="4 5">
    <name type="scientific">Blepharisma stoltei</name>
    <dbReference type="NCBI Taxonomy" id="1481888"/>
    <lineage>
        <taxon>Eukaryota</taxon>
        <taxon>Sar</taxon>
        <taxon>Alveolata</taxon>
        <taxon>Ciliophora</taxon>
        <taxon>Postciliodesmatophora</taxon>
        <taxon>Heterotrichea</taxon>
        <taxon>Heterotrichida</taxon>
        <taxon>Blepharismidae</taxon>
        <taxon>Blepharisma</taxon>
    </lineage>
</organism>
<keyword evidence="5" id="KW-1185">Reference proteome</keyword>
<comment type="caution">
    <text evidence="4">The sequence shown here is derived from an EMBL/GenBank/DDBJ whole genome shotgun (WGS) entry which is preliminary data.</text>
</comment>
<dbReference type="SUPFAM" id="SSF50985">
    <property type="entry name" value="RCC1/BLIP-II"/>
    <property type="match status" value="1"/>
</dbReference>
<feature type="repeat" description="RCC1" evidence="2">
    <location>
        <begin position="246"/>
        <end position="301"/>
    </location>
</feature>
<sequence>MAKVGEVMICGMETNGNLASLEGYNGRTVDCIGGGFNKLYIVEAAGQVTALQSDTTEPPDESEIEVLEKLGLKNIKCGMFHSVFLTKNGFVFTCGNGVFGVLGHGGAFATKTPQIVKALSDKVVMDIACGEAHTLALTEGGDIYAWGRGFEGQLGIRNSIEAVSVPKYVDAFYGKTMVKVACGQRHSLAIDSEGVLYAWGEARCGQLGNGTHRQIKRPQVVSFPEGVKVKEVSAGSGHTAALSTEGCIYLWGYNHYGQLGLGDQNPRWFPEIVKTDYSGLPLLKIEKIKCAVNATFCIDIEGKAYSWGKGMIGHGNILIQSSPKKIDMNTDYRQYSQVYACDHTVLFFSPLRIFSISPICGPASGGTKLALIGTAFSQTEKLKVRFRYGHLQIESECKLDPATSSLELITPKFIDDGEEIQLPIESYIDVTMDGEHYVTCEKKFLIYSNNLISHAINPKCASVSGGTLLEINIDLDMMDKSWLFHLTVGFLPKPKGYHMNKSINTDVTPSMIRRESHDESRISISSGKMEDADWQMTSGRYIDGKVLCKVPTLFEYDENSMGYVVDVAINGQQFTGKPINFRYYDIEIFEMVPNSGYSNEGTTVRILGRGLYDSSAKKVRISTEYGEREVSVNWERKTKSYLCVIPPLSWLFGGEEPDPAVLRSVKSKPIKLELTLNGIEYTALPPFYYIDVKILRASKVKFDENLPIPVKTELWEREEPEEHEDPEIKAKREQEENIAMQLPCKPNTRLFLWCDGLIKTPTMIAQFVLNNSAIQVPGIYKNSKRLAVIVPDLGDIPTPADVSIALSLNGQTFSKETVNIKYVGLSAHDEPPKRKR</sequence>
<dbReference type="SUPFAM" id="SSF81296">
    <property type="entry name" value="E set domains"/>
    <property type="match status" value="1"/>
</dbReference>
<dbReference type="InterPro" id="IPR014756">
    <property type="entry name" value="Ig_E-set"/>
</dbReference>
<evidence type="ECO:0000313" key="5">
    <source>
        <dbReference type="Proteomes" id="UP001162131"/>
    </source>
</evidence>
<evidence type="ECO:0000259" key="3">
    <source>
        <dbReference type="SMART" id="SM00429"/>
    </source>
</evidence>
<dbReference type="AlphaFoldDB" id="A0AAU9JHA6"/>
<feature type="repeat" description="RCC1" evidence="2">
    <location>
        <begin position="141"/>
        <end position="193"/>
    </location>
</feature>
<dbReference type="Gene3D" id="2.130.10.30">
    <property type="entry name" value="Regulator of chromosome condensation 1/beta-lactamase-inhibitor protein II"/>
    <property type="match status" value="1"/>
</dbReference>
<dbReference type="PROSITE" id="PS00626">
    <property type="entry name" value="RCC1_2"/>
    <property type="match status" value="2"/>
</dbReference>
<name>A0AAU9JHA6_9CILI</name>
<dbReference type="InterPro" id="IPR002909">
    <property type="entry name" value="IPT_dom"/>
</dbReference>
<dbReference type="InterPro" id="IPR051625">
    <property type="entry name" value="Signaling_Regulatory_Domain"/>
</dbReference>
<dbReference type="EMBL" id="CAJZBQ010000033">
    <property type="protein sequence ID" value="CAG9322910.1"/>
    <property type="molecule type" value="Genomic_DNA"/>
</dbReference>
<dbReference type="PANTHER" id="PTHR22872">
    <property type="entry name" value="BTK-BINDING PROTEIN-RELATED"/>
    <property type="match status" value="1"/>
</dbReference>
<evidence type="ECO:0000313" key="4">
    <source>
        <dbReference type="EMBL" id="CAG9322910.1"/>
    </source>
</evidence>
<dbReference type="InterPro" id="IPR009091">
    <property type="entry name" value="RCC1/BLIP-II"/>
</dbReference>
<keyword evidence="1" id="KW-0677">Repeat</keyword>
<reference evidence="4" key="1">
    <citation type="submission" date="2021-09" db="EMBL/GenBank/DDBJ databases">
        <authorList>
            <consortium name="AG Swart"/>
            <person name="Singh M."/>
            <person name="Singh A."/>
            <person name="Seah K."/>
            <person name="Emmerich C."/>
        </authorList>
    </citation>
    <scope>NUCLEOTIDE SEQUENCE</scope>
    <source>
        <strain evidence="4">ATCC30299</strain>
    </source>
</reference>
<accession>A0AAU9JHA6</accession>
<evidence type="ECO:0000256" key="1">
    <source>
        <dbReference type="ARBA" id="ARBA00022737"/>
    </source>
</evidence>
<dbReference type="CDD" id="cd00102">
    <property type="entry name" value="IPT"/>
    <property type="match status" value="1"/>
</dbReference>
<dbReference type="PRINTS" id="PR00633">
    <property type="entry name" value="RCCNDNSATION"/>
</dbReference>
<dbReference type="PROSITE" id="PS50012">
    <property type="entry name" value="RCC1_3"/>
    <property type="match status" value="4"/>
</dbReference>
<dbReference type="Pfam" id="PF25390">
    <property type="entry name" value="WD40_RLD"/>
    <property type="match status" value="1"/>
</dbReference>
<dbReference type="InterPro" id="IPR000408">
    <property type="entry name" value="Reg_chr_condens"/>
</dbReference>
<gene>
    <name evidence="4" type="ORF">BSTOLATCC_MIC32816</name>
</gene>
<dbReference type="InterPro" id="IPR013783">
    <property type="entry name" value="Ig-like_fold"/>
</dbReference>
<dbReference type="Gene3D" id="2.60.40.10">
    <property type="entry name" value="Immunoglobulins"/>
    <property type="match status" value="2"/>
</dbReference>
<proteinExistence type="predicted"/>
<dbReference type="SMART" id="SM00429">
    <property type="entry name" value="IPT"/>
    <property type="match status" value="1"/>
</dbReference>
<feature type="domain" description="IPT/TIG" evidence="3">
    <location>
        <begin position="350"/>
        <end position="438"/>
    </location>
</feature>